<name>A0ABQ1N5J9_9BACT</name>
<reference evidence="3" key="1">
    <citation type="journal article" date="2019" name="Int. J. Syst. Evol. Microbiol.">
        <title>The Global Catalogue of Microorganisms (GCM) 10K type strain sequencing project: providing services to taxonomists for standard genome sequencing and annotation.</title>
        <authorList>
            <consortium name="The Broad Institute Genomics Platform"/>
            <consortium name="The Broad Institute Genome Sequencing Center for Infectious Disease"/>
            <person name="Wu L."/>
            <person name="Ma J."/>
        </authorList>
    </citation>
    <scope>NUCLEOTIDE SEQUENCE [LARGE SCALE GENOMIC DNA]</scope>
    <source>
        <strain evidence="3">CGMCC 1.10832</strain>
    </source>
</reference>
<evidence type="ECO:0000313" key="3">
    <source>
        <dbReference type="Proteomes" id="UP000636010"/>
    </source>
</evidence>
<dbReference type="RefSeq" id="WP_188467636.1">
    <property type="nucleotide sequence ID" value="NZ_BAABHU010000020.1"/>
</dbReference>
<dbReference type="PANTHER" id="PTHR46320">
    <property type="entry name" value="GLYCEROPHOSPHODIESTER PHOSPHODIESTERASE 1"/>
    <property type="match status" value="1"/>
</dbReference>
<evidence type="ECO:0000313" key="2">
    <source>
        <dbReference type="EMBL" id="GGC54614.1"/>
    </source>
</evidence>
<proteinExistence type="predicted"/>
<dbReference type="PANTHER" id="PTHR46320:SF1">
    <property type="entry name" value="GLYCEROPHOSPHODIESTER PHOSPHODIESTERASE 1"/>
    <property type="match status" value="1"/>
</dbReference>
<protein>
    <submittedName>
        <fullName evidence="2">Glycerophosphoryl diester phosphodiesterase</fullName>
    </submittedName>
</protein>
<comment type="caution">
    <text evidence="2">The sequence shown here is derived from an EMBL/GenBank/DDBJ whole genome shotgun (WGS) entry which is preliminary data.</text>
</comment>
<sequence>MKKYFYFSLIILWLVGCNNPTSNKVKEMGKSSEAESQNDSLATFNAWLNDSQPLISAHRGGPYPGFPENAIETFQYISGQIPKLIIECDVSMTSDSMLVLMHDRTLDRTTTGSGNLSDFTLSELLKFKLVDNEGKQTPYQIPTLDQALAWGKGKVLYTLDVKRGVPYDKVLKVIKKYEAETYAAIITYRIQDAELVHSLNPDVIISVSAGDDGALKQIRKSGIPFSQLLGFVGTKEPGKDHYQKLQKLEITAILGTLGNLDKSAKAKRNDAVYVTYVNNGANIIATDRPLEVSNILYQKHAN</sequence>
<dbReference type="SUPFAM" id="SSF51695">
    <property type="entry name" value="PLC-like phosphodiesterases"/>
    <property type="match status" value="1"/>
</dbReference>
<dbReference type="InterPro" id="IPR017946">
    <property type="entry name" value="PLC-like_Pdiesterase_TIM-brl"/>
</dbReference>
<dbReference type="PROSITE" id="PS51257">
    <property type="entry name" value="PROKAR_LIPOPROTEIN"/>
    <property type="match status" value="1"/>
</dbReference>
<dbReference type="CDD" id="cd08566">
    <property type="entry name" value="GDPD_AtGDE_like"/>
    <property type="match status" value="1"/>
</dbReference>
<accession>A0ABQ1N5J9</accession>
<dbReference type="Gene3D" id="3.20.20.190">
    <property type="entry name" value="Phosphatidylinositol (PI) phosphodiesterase"/>
    <property type="match status" value="1"/>
</dbReference>
<dbReference type="PROSITE" id="PS51704">
    <property type="entry name" value="GP_PDE"/>
    <property type="match status" value="1"/>
</dbReference>
<gene>
    <name evidence="2" type="ORF">GCM10011506_45330</name>
</gene>
<evidence type="ECO:0000259" key="1">
    <source>
        <dbReference type="PROSITE" id="PS51704"/>
    </source>
</evidence>
<dbReference type="Proteomes" id="UP000636010">
    <property type="component" value="Unassembled WGS sequence"/>
</dbReference>
<dbReference type="InterPro" id="IPR030395">
    <property type="entry name" value="GP_PDE_dom"/>
</dbReference>
<feature type="domain" description="GP-PDE" evidence="1">
    <location>
        <begin position="53"/>
        <end position="302"/>
    </location>
</feature>
<organism evidence="2 3">
    <name type="scientific">Marivirga lumbricoides</name>
    <dbReference type="NCBI Taxonomy" id="1046115"/>
    <lineage>
        <taxon>Bacteria</taxon>
        <taxon>Pseudomonadati</taxon>
        <taxon>Bacteroidota</taxon>
        <taxon>Cytophagia</taxon>
        <taxon>Cytophagales</taxon>
        <taxon>Marivirgaceae</taxon>
        <taxon>Marivirga</taxon>
    </lineage>
</organism>
<keyword evidence="3" id="KW-1185">Reference proteome</keyword>
<dbReference type="Pfam" id="PF03009">
    <property type="entry name" value="GDPD"/>
    <property type="match status" value="1"/>
</dbReference>
<dbReference type="EMBL" id="BMEC01000020">
    <property type="protein sequence ID" value="GGC54614.1"/>
    <property type="molecule type" value="Genomic_DNA"/>
</dbReference>